<dbReference type="EMBL" id="SNZW01000011">
    <property type="protein sequence ID" value="TDS18697.1"/>
    <property type="molecule type" value="Genomic_DNA"/>
</dbReference>
<organism evidence="2 3">
    <name type="scientific">Maribacter caenipelagi</name>
    <dbReference type="NCBI Taxonomy" id="1447781"/>
    <lineage>
        <taxon>Bacteria</taxon>
        <taxon>Pseudomonadati</taxon>
        <taxon>Bacteroidota</taxon>
        <taxon>Flavobacteriia</taxon>
        <taxon>Flavobacteriales</taxon>
        <taxon>Flavobacteriaceae</taxon>
        <taxon>Maribacter</taxon>
    </lineage>
</organism>
<proteinExistence type="predicted"/>
<keyword evidence="3" id="KW-1185">Reference proteome</keyword>
<reference evidence="2 3" key="1">
    <citation type="submission" date="2019-03" db="EMBL/GenBank/DDBJ databases">
        <title>Genomic Encyclopedia of Type Strains, Phase III (KMG-III): the genomes of soil and plant-associated and newly described type strains.</title>
        <authorList>
            <person name="Whitman W."/>
        </authorList>
    </citation>
    <scope>NUCLEOTIDE SEQUENCE [LARGE SCALE GENOMIC DNA]</scope>
    <source>
        <strain evidence="2 3">CECT 8455</strain>
    </source>
</reference>
<keyword evidence="1" id="KW-1133">Transmembrane helix</keyword>
<evidence type="ECO:0000313" key="2">
    <source>
        <dbReference type="EMBL" id="TDS18697.1"/>
    </source>
</evidence>
<name>A0A4R7DCN1_9FLAO</name>
<protein>
    <submittedName>
        <fullName evidence="2">Uncharacterized protein</fullName>
    </submittedName>
</protein>
<sequence>MSNTITLNSETVKDKLNKDSSLKSPSFDFSWSLAPIVVYSAFLATCLALAYGGLVVYSIIIFILGSIGLAALYLWNNSRSLDLDLSFEVDLAQSELERDLYREVA</sequence>
<dbReference type="OrthoDB" id="1179282at2"/>
<dbReference type="Proteomes" id="UP000295274">
    <property type="component" value="Unassembled WGS sequence"/>
</dbReference>
<keyword evidence="1" id="KW-0812">Transmembrane</keyword>
<feature type="transmembrane region" description="Helical" evidence="1">
    <location>
        <begin position="29"/>
        <end position="49"/>
    </location>
</feature>
<dbReference type="RefSeq" id="WP_133671337.1">
    <property type="nucleotide sequence ID" value="NZ_SNZW01000011.1"/>
</dbReference>
<dbReference type="AlphaFoldDB" id="A0A4R7DCN1"/>
<accession>A0A4R7DCN1</accession>
<gene>
    <name evidence="2" type="ORF">DFQ03_0406</name>
</gene>
<evidence type="ECO:0000313" key="3">
    <source>
        <dbReference type="Proteomes" id="UP000295274"/>
    </source>
</evidence>
<evidence type="ECO:0000256" key="1">
    <source>
        <dbReference type="SAM" id="Phobius"/>
    </source>
</evidence>
<feature type="transmembrane region" description="Helical" evidence="1">
    <location>
        <begin position="54"/>
        <end position="75"/>
    </location>
</feature>
<comment type="caution">
    <text evidence="2">The sequence shown here is derived from an EMBL/GenBank/DDBJ whole genome shotgun (WGS) entry which is preliminary data.</text>
</comment>
<keyword evidence="1" id="KW-0472">Membrane</keyword>